<dbReference type="Pfam" id="PF09957">
    <property type="entry name" value="VapB_antitoxin"/>
    <property type="match status" value="1"/>
</dbReference>
<reference evidence="1 2" key="1">
    <citation type="submission" date="2018-06" db="EMBL/GenBank/DDBJ databases">
        <title>Extensive metabolic versatility and redundancy in microbially diverse, dynamic hydrothermal sediments.</title>
        <authorList>
            <person name="Dombrowski N."/>
            <person name="Teske A."/>
            <person name="Baker B.J."/>
        </authorList>
    </citation>
    <scope>NUCLEOTIDE SEQUENCE [LARGE SCALE GENOMIC DNA]</scope>
    <source>
        <strain evidence="1">B7_G13</strain>
    </source>
</reference>
<proteinExistence type="predicted"/>
<accession>A0A662D5N6</accession>
<dbReference type="InterPro" id="IPR019239">
    <property type="entry name" value="VapB_antitoxin"/>
</dbReference>
<comment type="caution">
    <text evidence="1">The sequence shown here is derived from an EMBL/GenBank/DDBJ whole genome shotgun (WGS) entry which is preliminary data.</text>
</comment>
<name>A0A662D5N6_UNCAE</name>
<dbReference type="AlphaFoldDB" id="A0A662D5N6"/>
<gene>
    <name evidence="1" type="ORF">DRZ78_02055</name>
</gene>
<evidence type="ECO:0000313" key="2">
    <source>
        <dbReference type="Proteomes" id="UP000277457"/>
    </source>
</evidence>
<dbReference type="Proteomes" id="UP000277457">
    <property type="component" value="Unassembled WGS sequence"/>
</dbReference>
<protein>
    <submittedName>
        <fullName evidence="1">Type II toxin-antitoxin system VapB family antitoxin</fullName>
    </submittedName>
</protein>
<organism evidence="1 2">
    <name type="scientific">Aerophobetes bacterium</name>
    <dbReference type="NCBI Taxonomy" id="2030807"/>
    <lineage>
        <taxon>Bacteria</taxon>
        <taxon>Candidatus Aerophobota</taxon>
    </lineage>
</organism>
<evidence type="ECO:0000313" key="1">
    <source>
        <dbReference type="EMBL" id="RLE07963.1"/>
    </source>
</evidence>
<dbReference type="EMBL" id="QMPY01000055">
    <property type="protein sequence ID" value="RLE07963.1"/>
    <property type="molecule type" value="Genomic_DNA"/>
</dbReference>
<sequence>MMRSTIDIDEKLLQEAQKITGAKTKKELIGLSLRELIRKKRREHLISLFGSSVLDIDLEDVEKLRKDEF</sequence>